<dbReference type="RefSeq" id="WP_282354769.1">
    <property type="nucleotide sequence ID" value="NZ_JASBQV010000004.1"/>
</dbReference>
<comment type="caution">
    <text evidence="1">The sequence shown here is derived from an EMBL/GenBank/DDBJ whole genome shotgun (WGS) entry which is preliminary data.</text>
</comment>
<evidence type="ECO:0000313" key="2">
    <source>
        <dbReference type="Proteomes" id="UP001243286"/>
    </source>
</evidence>
<protein>
    <recommendedName>
        <fullName evidence="3">Myb-like domain-containing protein</fullName>
    </recommendedName>
</protein>
<sequence length="80" mass="9184">MKPTRHFNAWTIEELIALSHLIKSGKAADGALFQHADQYDRTHSSVKSMSHKLHKTGTWQHWIKCATQRDQRRATSNLSS</sequence>
<dbReference type="Proteomes" id="UP001243286">
    <property type="component" value="Unassembled WGS sequence"/>
</dbReference>
<keyword evidence="2" id="KW-1185">Reference proteome</keyword>
<name>A0ABT6QZT5_9BACL</name>
<evidence type="ECO:0000313" key="1">
    <source>
        <dbReference type="EMBL" id="MDI3234199.1"/>
    </source>
</evidence>
<accession>A0ABT6QZT5</accession>
<evidence type="ECO:0008006" key="3">
    <source>
        <dbReference type="Google" id="ProtNLM"/>
    </source>
</evidence>
<organism evidence="1 2">
    <name type="scientific">Exiguobacterium antarcticum</name>
    <dbReference type="NCBI Taxonomy" id="132920"/>
    <lineage>
        <taxon>Bacteria</taxon>
        <taxon>Bacillati</taxon>
        <taxon>Bacillota</taxon>
        <taxon>Bacilli</taxon>
        <taxon>Bacillales</taxon>
        <taxon>Bacillales Family XII. Incertae Sedis</taxon>
        <taxon>Exiguobacterium</taxon>
    </lineage>
</organism>
<reference evidence="1 2" key="1">
    <citation type="submission" date="2023-04" db="EMBL/GenBank/DDBJ databases">
        <title>Antarctic isolates genomes.</title>
        <authorList>
            <person name="Dimov S.G."/>
        </authorList>
    </citation>
    <scope>NUCLEOTIDE SEQUENCE [LARGE SCALE GENOMIC DNA]</scope>
    <source>
        <strain evidence="1 2">AL19</strain>
    </source>
</reference>
<dbReference type="EMBL" id="JASBQV010000004">
    <property type="protein sequence ID" value="MDI3234199.1"/>
    <property type="molecule type" value="Genomic_DNA"/>
</dbReference>
<gene>
    <name evidence="1" type="ORF">QK289_04195</name>
</gene>
<proteinExistence type="predicted"/>